<dbReference type="GO" id="GO:0003962">
    <property type="term" value="F:cystathionine gamma-synthase activity"/>
    <property type="evidence" value="ECO:0007669"/>
    <property type="project" value="TreeGrafter"/>
</dbReference>
<evidence type="ECO:0000256" key="6">
    <source>
        <dbReference type="ARBA" id="ARBA00048780"/>
    </source>
</evidence>
<evidence type="ECO:0000256" key="8">
    <source>
        <dbReference type="PIRSR" id="PIRSR001434-2"/>
    </source>
</evidence>
<dbReference type="GO" id="GO:0005737">
    <property type="term" value="C:cytoplasm"/>
    <property type="evidence" value="ECO:0007669"/>
    <property type="project" value="TreeGrafter"/>
</dbReference>
<comment type="catalytic activity">
    <reaction evidence="6">
        <text>L-homocysteine + H2O = 2-oxobutanoate + hydrogen sulfide + NH4(+) + H(+)</text>
        <dbReference type="Rhea" id="RHEA:14501"/>
        <dbReference type="ChEBI" id="CHEBI:15377"/>
        <dbReference type="ChEBI" id="CHEBI:15378"/>
        <dbReference type="ChEBI" id="CHEBI:16763"/>
        <dbReference type="ChEBI" id="CHEBI:28938"/>
        <dbReference type="ChEBI" id="CHEBI:29919"/>
        <dbReference type="ChEBI" id="CHEBI:58199"/>
        <dbReference type="EC" id="4.4.1.2"/>
    </reaction>
    <physiologicalReaction direction="left-to-right" evidence="6">
        <dbReference type="Rhea" id="RHEA:14502"/>
    </physiologicalReaction>
</comment>
<dbReference type="Gene3D" id="3.90.1150.10">
    <property type="entry name" value="Aspartate Aminotransferase, domain 1"/>
    <property type="match status" value="1"/>
</dbReference>
<dbReference type="Pfam" id="PF01053">
    <property type="entry name" value="Cys_Met_Meta_PP"/>
    <property type="match status" value="1"/>
</dbReference>
<dbReference type="InterPro" id="IPR000277">
    <property type="entry name" value="Cys/Met-Metab_PyrdxlP-dep_enz"/>
</dbReference>
<evidence type="ECO:0000256" key="2">
    <source>
        <dbReference type="ARBA" id="ARBA00009077"/>
    </source>
</evidence>
<evidence type="ECO:0000256" key="3">
    <source>
        <dbReference type="ARBA" id="ARBA00022898"/>
    </source>
</evidence>
<name>A0A4Y4DR26_GLUUR</name>
<gene>
    <name evidence="10" type="ORF">AUR04nite_33240</name>
</gene>
<comment type="caution">
    <text evidence="10">The sequence shown here is derived from an EMBL/GenBank/DDBJ whole genome shotgun (WGS) entry which is preliminary data.</text>
</comment>
<dbReference type="PANTHER" id="PTHR11808">
    <property type="entry name" value="TRANS-SULFURATION ENZYME FAMILY MEMBER"/>
    <property type="match status" value="1"/>
</dbReference>
<dbReference type="EC" id="4.4.1.2" evidence="4"/>
<evidence type="ECO:0000256" key="9">
    <source>
        <dbReference type="RuleBase" id="RU362118"/>
    </source>
</evidence>
<dbReference type="FunFam" id="3.40.640.10:FF:000046">
    <property type="entry name" value="Cystathionine gamma-lyase"/>
    <property type="match status" value="1"/>
</dbReference>
<dbReference type="InterPro" id="IPR015421">
    <property type="entry name" value="PyrdxlP-dep_Trfase_major"/>
</dbReference>
<dbReference type="GO" id="GO:0030170">
    <property type="term" value="F:pyridoxal phosphate binding"/>
    <property type="evidence" value="ECO:0007669"/>
    <property type="project" value="InterPro"/>
</dbReference>
<dbReference type="Gene3D" id="3.40.640.10">
    <property type="entry name" value="Type I PLP-dependent aspartate aminotransferase-like (Major domain)"/>
    <property type="match status" value="1"/>
</dbReference>
<evidence type="ECO:0000313" key="10">
    <source>
        <dbReference type="EMBL" id="GED07792.1"/>
    </source>
</evidence>
<keyword evidence="3 8" id="KW-0663">Pyridoxal phosphate</keyword>
<dbReference type="InterPro" id="IPR015424">
    <property type="entry name" value="PyrdxlP-dep_Trfase"/>
</dbReference>
<feature type="modified residue" description="N6-(pyridoxal phosphate)lysine" evidence="8">
    <location>
        <position position="233"/>
    </location>
</feature>
<dbReference type="PANTHER" id="PTHR11808:SF15">
    <property type="entry name" value="CYSTATHIONINE GAMMA-LYASE"/>
    <property type="match status" value="1"/>
</dbReference>
<dbReference type="AlphaFoldDB" id="A0A4Y4DR26"/>
<dbReference type="GO" id="GO:0018826">
    <property type="term" value="F:methionine gamma-lyase activity"/>
    <property type="evidence" value="ECO:0007669"/>
    <property type="project" value="UniProtKB-EC"/>
</dbReference>
<comment type="cofactor">
    <cofactor evidence="1 9">
        <name>pyridoxal 5'-phosphate</name>
        <dbReference type="ChEBI" id="CHEBI:597326"/>
    </cofactor>
</comment>
<evidence type="ECO:0000256" key="1">
    <source>
        <dbReference type="ARBA" id="ARBA00001933"/>
    </source>
</evidence>
<keyword evidence="11" id="KW-1185">Reference proteome</keyword>
<dbReference type="PIRSF" id="PIRSF001434">
    <property type="entry name" value="CGS"/>
    <property type="match status" value="1"/>
</dbReference>
<sequence>MPVCHPRNESKRWGARAIGGRTLVDMTNPLEASQPESAWDPRTLLVAGGRPAHGVDAAVNHPVTFTSTFHSQGVAAPGEKVYARFSNPTWDPFEEVLGQLEEAQLPALVFSSGMAAIVAALALVPAGGVLVMPRHSYNGSLSLSRELADAGRLEIRLVDIADTGEVIAALDGAAALWVESPTNPMLEVADLPALLAEAKKRGILSIVDNTFATPLLQRPLSLGADVVVHSVTKYLSGHSDVILGAVVTSDEKLHATVHGYRTLHGAIASPMDVFLALRGVRTLSVRLERSHTNSQILAQRLSEHRNVSGVRYPGLPDDPGHERAERQLGGYNFGSVIAFQAGERAADADKVISRLKLITGATSLGGVETLAERRARHASEPESIPENLIRLSVGIEAVEDLWNDLSDALNRI</sequence>
<evidence type="ECO:0000313" key="11">
    <source>
        <dbReference type="Proteomes" id="UP000316612"/>
    </source>
</evidence>
<comment type="catalytic activity">
    <reaction evidence="7">
        <text>L-methionine + H2O = methanethiol + 2-oxobutanoate + NH4(+)</text>
        <dbReference type="Rhea" id="RHEA:23800"/>
        <dbReference type="ChEBI" id="CHEBI:15377"/>
        <dbReference type="ChEBI" id="CHEBI:16007"/>
        <dbReference type="ChEBI" id="CHEBI:16763"/>
        <dbReference type="ChEBI" id="CHEBI:28938"/>
        <dbReference type="ChEBI" id="CHEBI:57844"/>
        <dbReference type="EC" id="4.4.1.11"/>
    </reaction>
    <physiologicalReaction direction="left-to-right" evidence="7">
        <dbReference type="Rhea" id="RHEA:23801"/>
    </physiologicalReaction>
</comment>
<accession>A0A4Y4DR26</accession>
<dbReference type="GO" id="GO:0019346">
    <property type="term" value="P:transsulfuration"/>
    <property type="evidence" value="ECO:0007669"/>
    <property type="project" value="InterPro"/>
</dbReference>
<protein>
    <recommendedName>
        <fullName evidence="4">homocysteine desulfhydrase</fullName>
        <ecNumber evidence="4">4.4.1.2</ecNumber>
    </recommendedName>
    <alternativeName>
        <fullName evidence="5">Homocysteine desulfhydrase</fullName>
    </alternativeName>
</protein>
<dbReference type="SUPFAM" id="SSF53383">
    <property type="entry name" value="PLP-dependent transferases"/>
    <property type="match status" value="1"/>
</dbReference>
<organism evidence="10 11">
    <name type="scientific">Glutamicibacter uratoxydans</name>
    <name type="common">Arthrobacter uratoxydans</name>
    <dbReference type="NCBI Taxonomy" id="43667"/>
    <lineage>
        <taxon>Bacteria</taxon>
        <taxon>Bacillati</taxon>
        <taxon>Actinomycetota</taxon>
        <taxon>Actinomycetes</taxon>
        <taxon>Micrococcales</taxon>
        <taxon>Micrococcaceae</taxon>
        <taxon>Glutamicibacter</taxon>
    </lineage>
</organism>
<dbReference type="GO" id="GO:0004123">
    <property type="term" value="F:cystathionine gamma-lyase activity"/>
    <property type="evidence" value="ECO:0007669"/>
    <property type="project" value="TreeGrafter"/>
</dbReference>
<dbReference type="EMBL" id="BJNY01000027">
    <property type="protein sequence ID" value="GED07792.1"/>
    <property type="molecule type" value="Genomic_DNA"/>
</dbReference>
<dbReference type="CDD" id="cd00614">
    <property type="entry name" value="CGS_like"/>
    <property type="match status" value="1"/>
</dbReference>
<evidence type="ECO:0000256" key="7">
    <source>
        <dbReference type="ARBA" id="ARBA00052699"/>
    </source>
</evidence>
<reference evidence="10 11" key="1">
    <citation type="submission" date="2019-06" db="EMBL/GenBank/DDBJ databases">
        <title>Whole genome shotgun sequence of Glutamicibacter uratoxydans NBRC 15515.</title>
        <authorList>
            <person name="Hosoyama A."/>
            <person name="Uohara A."/>
            <person name="Ohji S."/>
            <person name="Ichikawa N."/>
        </authorList>
    </citation>
    <scope>NUCLEOTIDE SEQUENCE [LARGE SCALE GENOMIC DNA]</scope>
    <source>
        <strain evidence="10 11">NBRC 15515</strain>
    </source>
</reference>
<proteinExistence type="inferred from homology"/>
<dbReference type="InterPro" id="IPR015422">
    <property type="entry name" value="PyrdxlP-dep_Trfase_small"/>
</dbReference>
<evidence type="ECO:0000256" key="4">
    <source>
        <dbReference type="ARBA" id="ARBA00047175"/>
    </source>
</evidence>
<evidence type="ECO:0000256" key="5">
    <source>
        <dbReference type="ARBA" id="ARBA00047199"/>
    </source>
</evidence>
<dbReference type="GO" id="GO:0019343">
    <property type="term" value="P:cysteine biosynthetic process via cystathionine"/>
    <property type="evidence" value="ECO:0007669"/>
    <property type="project" value="TreeGrafter"/>
</dbReference>
<comment type="similarity">
    <text evidence="2 9">Belongs to the trans-sulfuration enzymes family.</text>
</comment>
<dbReference type="GO" id="GO:0047982">
    <property type="term" value="F:homocysteine desulfhydrase activity"/>
    <property type="evidence" value="ECO:0007669"/>
    <property type="project" value="UniProtKB-EC"/>
</dbReference>
<dbReference type="Proteomes" id="UP000316612">
    <property type="component" value="Unassembled WGS sequence"/>
</dbReference>